<dbReference type="PROSITE" id="PS50994">
    <property type="entry name" value="INTEGRASE"/>
    <property type="match status" value="1"/>
</dbReference>
<dbReference type="PANTHER" id="PTHR46889">
    <property type="entry name" value="TRANSPOSASE INSF FOR INSERTION SEQUENCE IS3B-RELATED"/>
    <property type="match status" value="1"/>
</dbReference>
<accession>A0ABR5SDR9</accession>
<feature type="domain" description="Integrase catalytic" evidence="1">
    <location>
        <begin position="11"/>
        <end position="168"/>
    </location>
</feature>
<dbReference type="EMBL" id="LNQR01000076">
    <property type="protein sequence ID" value="KWT83463.1"/>
    <property type="molecule type" value="Genomic_DNA"/>
</dbReference>
<reference evidence="2 3" key="1">
    <citation type="submission" date="2015-11" db="EMBL/GenBank/DDBJ databases">
        <authorList>
            <person name="Lin W."/>
        </authorList>
    </citation>
    <scope>NUCLEOTIDE SEQUENCE [LARGE SCALE GENOMIC DNA]</scope>
    <source>
        <strain evidence="2 3">HCH-1</strain>
    </source>
</reference>
<dbReference type="PANTHER" id="PTHR46889:SF4">
    <property type="entry name" value="TRANSPOSASE INSO FOR INSERTION SEQUENCE ELEMENT IS911B-RELATED"/>
    <property type="match status" value="1"/>
</dbReference>
<proteinExistence type="predicted"/>
<evidence type="ECO:0000259" key="1">
    <source>
        <dbReference type="PROSITE" id="PS50994"/>
    </source>
</evidence>
<dbReference type="InterPro" id="IPR036397">
    <property type="entry name" value="RNaseH_sf"/>
</dbReference>
<gene>
    <name evidence="2" type="ORF">ASN18_2151</name>
</gene>
<dbReference type="InterPro" id="IPR012337">
    <property type="entry name" value="RNaseH-like_sf"/>
</dbReference>
<protein>
    <submittedName>
        <fullName evidence="2">Integrase catalytic subunit</fullName>
    </submittedName>
</protein>
<organism evidence="2 3">
    <name type="scientific">Candidatus Magnetominusculus xianensis</name>
    <dbReference type="NCBI Taxonomy" id="1748249"/>
    <lineage>
        <taxon>Bacteria</taxon>
        <taxon>Pseudomonadati</taxon>
        <taxon>Nitrospirota</taxon>
        <taxon>Nitrospiria</taxon>
        <taxon>Nitrospirales</taxon>
        <taxon>Nitrospiraceae</taxon>
        <taxon>Candidatus Magnetominusculus</taxon>
    </lineage>
</organism>
<evidence type="ECO:0000313" key="3">
    <source>
        <dbReference type="Proteomes" id="UP000060487"/>
    </source>
</evidence>
<dbReference type="Gene3D" id="3.30.420.10">
    <property type="entry name" value="Ribonuclease H-like superfamily/Ribonuclease H"/>
    <property type="match status" value="1"/>
</dbReference>
<sequence>MIYGFNEFQVEYLVPQAVINIVKGLDDAKIAVLQSTVQTLQSDVGKVFLHIAQWLRLKKNGADHIRKALSLLSEYFGTFSNIEGENYTDKPEIVSSDQGVQFTSNEFTGKLQSAGIRISMDGRGRLFDNIFVERLWRTIKYEGYIHNYQSIRDARNSLQNIMVFYCRF</sequence>
<dbReference type="SUPFAM" id="SSF53098">
    <property type="entry name" value="Ribonuclease H-like"/>
    <property type="match status" value="1"/>
</dbReference>
<evidence type="ECO:0000313" key="2">
    <source>
        <dbReference type="EMBL" id="KWT83463.1"/>
    </source>
</evidence>
<dbReference type="InterPro" id="IPR050900">
    <property type="entry name" value="Transposase_IS3/IS150/IS904"/>
</dbReference>
<comment type="caution">
    <text evidence="2">The sequence shown here is derived from an EMBL/GenBank/DDBJ whole genome shotgun (WGS) entry which is preliminary data.</text>
</comment>
<dbReference type="InterPro" id="IPR001584">
    <property type="entry name" value="Integrase_cat-core"/>
</dbReference>
<name>A0ABR5SDR9_9BACT</name>
<keyword evidence="3" id="KW-1185">Reference proteome</keyword>
<dbReference type="Proteomes" id="UP000060487">
    <property type="component" value="Unassembled WGS sequence"/>
</dbReference>